<proteinExistence type="predicted"/>
<dbReference type="InterPro" id="IPR036938">
    <property type="entry name" value="PAP2/HPO_sf"/>
</dbReference>
<dbReference type="Proteomes" id="UP000336646">
    <property type="component" value="Unassembled WGS sequence"/>
</dbReference>
<gene>
    <name evidence="3" type="ORF">EKI59_04135</name>
</gene>
<dbReference type="PRINTS" id="PR00483">
    <property type="entry name" value="BACPHPHTASE"/>
</dbReference>
<dbReference type="EMBL" id="RXIR01000006">
    <property type="protein sequence ID" value="TVS29249.1"/>
    <property type="molecule type" value="Genomic_DNA"/>
</dbReference>
<dbReference type="Pfam" id="PF01569">
    <property type="entry name" value="PAP2"/>
    <property type="match status" value="1"/>
</dbReference>
<dbReference type="GO" id="GO:0030288">
    <property type="term" value="C:outer membrane-bounded periplasmic space"/>
    <property type="evidence" value="ECO:0007669"/>
    <property type="project" value="InterPro"/>
</dbReference>
<sequence length="436" mass="46501">MRLVGSTLRGVKLHRTTPLAVAFALAVSAAPVANAAPLDHVNLQLPPGAPVTLPQLRSDITGSSTGAIPAEQDGAPVPVPFPPDYLAGYISDISSYDYGIYAEVNRLFPQVRDTQPETMAANLDTVVRINNNATPEQVTQAQIDAVASADGLLTALSPAMGEEFGTAFRDALAEGRLPKTAYLLDNGYLARAGGLASSTLIEKEIYDYPRPHIAAPDRIKRYDTAGAEDLYLSSPAFPSGHTNQAVWVTTLLAYMVPELGPQLAYRGAEAGNSRVVLGVHYPLDVIGGRMSGYAAAADRLNDPKMRDALNQAAAELRAEIEWRTGKTIPELVASDAAYVSTPDAVATMGQWMDYGLPRVYHTDAPMEVPQAAPVLLASRFPELSWQQREEVLRRTAAPAGAPLDWQGPGGSWQRIDLVAALAAQVSVNPDGSLNVQ</sequence>
<feature type="chain" id="PRO_5043213618" evidence="1">
    <location>
        <begin position="36"/>
        <end position="436"/>
    </location>
</feature>
<dbReference type="InterPro" id="IPR000326">
    <property type="entry name" value="PAP2/HPO"/>
</dbReference>
<dbReference type="SMART" id="SM00014">
    <property type="entry name" value="acidPPc"/>
    <property type="match status" value="1"/>
</dbReference>
<feature type="signal peptide" evidence="1">
    <location>
        <begin position="1"/>
        <end position="35"/>
    </location>
</feature>
<dbReference type="Gene3D" id="1.20.144.10">
    <property type="entry name" value="Phosphatidic acid phosphatase type 2/haloperoxidase"/>
    <property type="match status" value="1"/>
</dbReference>
<accession>A0A6C1TYU2</accession>
<dbReference type="InterPro" id="IPR001011">
    <property type="entry name" value="Acid_Pase_classA_bac"/>
</dbReference>
<comment type="caution">
    <text evidence="3">The sequence shown here is derived from an EMBL/GenBank/DDBJ whole genome shotgun (WGS) entry which is preliminary data.</text>
</comment>
<dbReference type="SUPFAM" id="SSF48317">
    <property type="entry name" value="Acid phosphatase/Vanadium-dependent haloperoxidase"/>
    <property type="match status" value="1"/>
</dbReference>
<protein>
    <submittedName>
        <fullName evidence="3">Phosphatase PAP2 family protein</fullName>
    </submittedName>
</protein>
<organism evidence="3 4">
    <name type="scientific">Corynebacterium sanguinis</name>
    <dbReference type="NCBI Taxonomy" id="2594913"/>
    <lineage>
        <taxon>Bacteria</taxon>
        <taxon>Bacillati</taxon>
        <taxon>Actinomycetota</taxon>
        <taxon>Actinomycetes</taxon>
        <taxon>Mycobacteriales</taxon>
        <taxon>Corynebacteriaceae</taxon>
        <taxon>Corynebacterium</taxon>
    </lineage>
</organism>
<dbReference type="CDD" id="cd03397">
    <property type="entry name" value="PAP2_acid_phosphatase"/>
    <property type="match status" value="1"/>
</dbReference>
<evidence type="ECO:0000256" key="1">
    <source>
        <dbReference type="SAM" id="SignalP"/>
    </source>
</evidence>
<keyword evidence="1" id="KW-0732">Signal</keyword>
<name>A0A6C1TYU2_9CORY</name>
<dbReference type="OrthoDB" id="9805301at2"/>
<evidence type="ECO:0000313" key="4">
    <source>
        <dbReference type="Proteomes" id="UP000336646"/>
    </source>
</evidence>
<dbReference type="GO" id="GO:0003993">
    <property type="term" value="F:acid phosphatase activity"/>
    <property type="evidence" value="ECO:0007669"/>
    <property type="project" value="InterPro"/>
</dbReference>
<feature type="domain" description="Phosphatidic acid phosphatase type 2/haloperoxidase" evidence="2">
    <location>
        <begin position="186"/>
        <end position="300"/>
    </location>
</feature>
<evidence type="ECO:0000313" key="3">
    <source>
        <dbReference type="EMBL" id="TVS29249.1"/>
    </source>
</evidence>
<dbReference type="AlphaFoldDB" id="A0A6C1TYU2"/>
<evidence type="ECO:0000259" key="2">
    <source>
        <dbReference type="SMART" id="SM00014"/>
    </source>
</evidence>
<reference evidence="3 4" key="1">
    <citation type="submission" date="2018-12" db="EMBL/GenBank/DDBJ databases">
        <title>Corynebacterium sanguinis sp. nov., a clinically-associated and environmental corynebacterium.</title>
        <authorList>
            <person name="Gonzales-Siles L."/>
            <person name="Jaen-Luchoro D."/>
            <person name="Cardew S."/>
            <person name="Inganas E."/>
            <person name="Ohlen M."/>
            <person name="Jensie-Markopolous S."/>
            <person name="Pinyeiro-Iglesias B."/>
            <person name="Molin K."/>
            <person name="Skovbjerg S."/>
            <person name="Svensson-Stadler L."/>
            <person name="Funke G."/>
            <person name="Moore E.R.B."/>
        </authorList>
    </citation>
    <scope>NUCLEOTIDE SEQUENCE [LARGE SCALE GENOMIC DNA]</scope>
    <source>
        <strain evidence="3 4">58734</strain>
    </source>
</reference>